<protein>
    <submittedName>
        <fullName evidence="1">Uncharacterized protein</fullName>
    </submittedName>
</protein>
<dbReference type="EMBL" id="SMKX01000039">
    <property type="protein sequence ID" value="TDD59152.1"/>
    <property type="molecule type" value="Genomic_DNA"/>
</dbReference>
<comment type="caution">
    <text evidence="1">The sequence shown here is derived from an EMBL/GenBank/DDBJ whole genome shotgun (WGS) entry which is preliminary data.</text>
</comment>
<organism evidence="1 2">
    <name type="scientific">Kribbella antibiotica</name>
    <dbReference type="NCBI Taxonomy" id="190195"/>
    <lineage>
        <taxon>Bacteria</taxon>
        <taxon>Bacillati</taxon>
        <taxon>Actinomycetota</taxon>
        <taxon>Actinomycetes</taxon>
        <taxon>Propionibacteriales</taxon>
        <taxon>Kribbellaceae</taxon>
        <taxon>Kribbella</taxon>
    </lineage>
</organism>
<sequence length="283" mass="33194">MASETEPDIPVVARKVHISGIARPRAEVLRGADEFSERIAPSSQLGYKYDRNRLWRWQSKLDCGCVEERLTHGEVPSERPLRNFLHGGTLPPGQRLCLKHDHQPTPFRAIDEWLERRVVTFPPDPVEPKYNFEPELWQVFRNDHEHICARWTVHLSCDHQTEVTTPLEWKPGDEPRRLATPEHQREMIDEAETSWASEPDPDAQEQLERDHWHRRLNDGFPVPDPEARCWACSYARWIVGYHSLGWLVPRQKPKPSKRELLTRRLNKLEADAAKVRRELEQLS</sequence>
<dbReference type="OrthoDB" id="4567835at2"/>
<dbReference type="Proteomes" id="UP000295124">
    <property type="component" value="Unassembled WGS sequence"/>
</dbReference>
<name>A0A4R4ZQC8_9ACTN</name>
<gene>
    <name evidence="1" type="ORF">E1263_15960</name>
</gene>
<reference evidence="1 2" key="1">
    <citation type="submission" date="2019-03" db="EMBL/GenBank/DDBJ databases">
        <title>Draft genome sequences of novel Actinobacteria.</title>
        <authorList>
            <person name="Sahin N."/>
            <person name="Ay H."/>
            <person name="Saygin H."/>
        </authorList>
    </citation>
    <scope>NUCLEOTIDE SEQUENCE [LARGE SCALE GENOMIC DNA]</scope>
    <source>
        <strain evidence="1 2">JCM 13523</strain>
    </source>
</reference>
<evidence type="ECO:0000313" key="2">
    <source>
        <dbReference type="Proteomes" id="UP000295124"/>
    </source>
</evidence>
<keyword evidence="2" id="KW-1185">Reference proteome</keyword>
<evidence type="ECO:0000313" key="1">
    <source>
        <dbReference type="EMBL" id="TDD59152.1"/>
    </source>
</evidence>
<accession>A0A4R4ZQC8</accession>
<dbReference type="AlphaFoldDB" id="A0A4R4ZQC8"/>
<dbReference type="RefSeq" id="WP_132168100.1">
    <property type="nucleotide sequence ID" value="NZ_SMKX01000039.1"/>
</dbReference>
<proteinExistence type="predicted"/>